<comment type="caution">
    <text evidence="3">The sequence shown here is derived from an EMBL/GenBank/DDBJ whole genome shotgun (WGS) entry which is preliminary data.</text>
</comment>
<keyword evidence="1" id="KW-0732">Signal</keyword>
<name>K2NE05_TRYCR</name>
<dbReference type="EMBL" id="AHKC01009406">
    <property type="protein sequence ID" value="EKF33146.1"/>
    <property type="molecule type" value="Genomic_DNA"/>
</dbReference>
<dbReference type="InterPro" id="IPR036278">
    <property type="entry name" value="Sialidase_sf"/>
</dbReference>
<dbReference type="CDD" id="cd15482">
    <property type="entry name" value="Sialidase_non-viral"/>
    <property type="match status" value="1"/>
</dbReference>
<dbReference type="InterPro" id="IPR011040">
    <property type="entry name" value="Sialidase"/>
</dbReference>
<accession>K2NE05</accession>
<dbReference type="Proteomes" id="UP000007350">
    <property type="component" value="Unassembled WGS sequence"/>
</dbReference>
<dbReference type="SUPFAM" id="SSF50939">
    <property type="entry name" value="Sialidases"/>
    <property type="match status" value="1"/>
</dbReference>
<feature type="signal peptide" evidence="1">
    <location>
        <begin position="1"/>
        <end position="25"/>
    </location>
</feature>
<feature type="domain" description="Sialidase" evidence="2">
    <location>
        <begin position="69"/>
        <end position="239"/>
    </location>
</feature>
<evidence type="ECO:0000259" key="2">
    <source>
        <dbReference type="Pfam" id="PF13859"/>
    </source>
</evidence>
<dbReference type="Pfam" id="PF13859">
    <property type="entry name" value="BNR_3"/>
    <property type="match status" value="1"/>
</dbReference>
<reference evidence="3 4" key="1">
    <citation type="journal article" date="2012" name="BMC Genomics">
        <title>Comparative genomic analysis of human infective Trypanosoma cruzi lineages with the bat-restricted subspecies T. cruzi marinkellei.</title>
        <authorList>
            <person name="Franzen O."/>
            <person name="Talavera-Lopez C."/>
            <person name="Ochaya S."/>
            <person name="Butler C.E."/>
            <person name="Messenger L.A."/>
            <person name="Lewis M.D."/>
            <person name="Llewellyn M.S."/>
            <person name="Marinkelle C.J."/>
            <person name="Tyler K.M."/>
            <person name="Miles M.A."/>
            <person name="Andersson B."/>
        </authorList>
    </citation>
    <scope>NUCLEOTIDE SEQUENCE [LARGE SCALE GENOMIC DNA]</scope>
    <source>
        <strain evidence="3 4">B7</strain>
    </source>
</reference>
<gene>
    <name evidence="3" type="ORF">MOQ_002993</name>
</gene>
<evidence type="ECO:0000256" key="1">
    <source>
        <dbReference type="SAM" id="SignalP"/>
    </source>
</evidence>
<organism evidence="3 4">
    <name type="scientific">Trypanosoma cruzi marinkellei</name>
    <dbReference type="NCBI Taxonomy" id="85056"/>
    <lineage>
        <taxon>Eukaryota</taxon>
        <taxon>Discoba</taxon>
        <taxon>Euglenozoa</taxon>
        <taxon>Kinetoplastea</taxon>
        <taxon>Metakinetoplastina</taxon>
        <taxon>Trypanosomatida</taxon>
        <taxon>Trypanosomatidae</taxon>
        <taxon>Trypanosoma</taxon>
        <taxon>Schizotrypanum</taxon>
    </lineage>
</organism>
<dbReference type="Gene3D" id="2.120.10.10">
    <property type="match status" value="1"/>
</dbReference>
<proteinExistence type="predicted"/>
<feature type="chain" id="PRO_5003864453" evidence="1">
    <location>
        <begin position="26"/>
        <end position="239"/>
    </location>
</feature>
<sequence>MSRRVFTSALLLLLVVMMCCGIGGAANAVESRSGDAQQPQWADIFVPGKTQVVAKDGSASGTMLSFNTPSLSSAGGVMAVFAQGVVPPVSPDEQKKPDFETDVVAGYINSAWDWSSLVAEVNMNTWRAYAILGIKREADLVGIAFNPTTIAKGNKVFLLVGRGEKKYDNNTKNWKLSDPDIQLVVGEATQFKEGEQSGKINWSGPVSLLKQITDGSQSDAKVFYPGGGTGVLMEDGTLV</sequence>
<feature type="non-terminal residue" evidence="3">
    <location>
        <position position="239"/>
    </location>
</feature>
<dbReference type="AlphaFoldDB" id="K2NE05"/>
<keyword evidence="4" id="KW-1185">Reference proteome</keyword>
<evidence type="ECO:0000313" key="3">
    <source>
        <dbReference type="EMBL" id="EKF33146.1"/>
    </source>
</evidence>
<dbReference type="OrthoDB" id="252194at2759"/>
<protein>
    <submittedName>
        <fullName evidence="3">Trans-sialidase, putative</fullName>
    </submittedName>
</protein>
<evidence type="ECO:0000313" key="4">
    <source>
        <dbReference type="Proteomes" id="UP000007350"/>
    </source>
</evidence>